<dbReference type="PROSITE" id="PS50844">
    <property type="entry name" value="AFP_LIKE"/>
    <property type="match status" value="1"/>
</dbReference>
<reference evidence="3" key="1">
    <citation type="submission" date="2021-11" db="EMBL/GenBank/DDBJ databases">
        <title>Streptomyces corallinus and Kineosporia corallina sp. nov., two new coral-derived marine actinobacteria.</title>
        <authorList>
            <person name="Buangrab K."/>
            <person name="Sutthacheep M."/>
            <person name="Yeemin T."/>
            <person name="Harunari E."/>
            <person name="Igarashi Y."/>
            <person name="Sripreechasak P."/>
            <person name="Kanchanasin P."/>
            <person name="Tanasupawat S."/>
            <person name="Phongsopitanun W."/>
        </authorList>
    </citation>
    <scope>NUCLEOTIDE SEQUENCE</scope>
    <source>
        <strain evidence="3">JCM 31032</strain>
    </source>
</reference>
<dbReference type="Pfam" id="PF08666">
    <property type="entry name" value="SAF"/>
    <property type="match status" value="1"/>
</dbReference>
<proteinExistence type="predicted"/>
<evidence type="ECO:0000313" key="4">
    <source>
        <dbReference type="Proteomes" id="UP001138997"/>
    </source>
</evidence>
<protein>
    <submittedName>
        <fullName evidence="3">SAF domain-containing protein</fullName>
    </submittedName>
</protein>
<feature type="compositionally biased region" description="Low complexity" evidence="1">
    <location>
        <begin position="89"/>
        <end position="108"/>
    </location>
</feature>
<gene>
    <name evidence="3" type="ORF">LR394_32625</name>
</gene>
<dbReference type="SUPFAM" id="SSF51269">
    <property type="entry name" value="AFP III-like domain"/>
    <property type="match status" value="1"/>
</dbReference>
<dbReference type="Gene3D" id="3.90.1210.10">
    <property type="entry name" value="Antifreeze-like/N-acetylneuraminic acid synthase C-terminal domain"/>
    <property type="match status" value="1"/>
</dbReference>
<dbReference type="SMART" id="SM00858">
    <property type="entry name" value="SAF"/>
    <property type="match status" value="1"/>
</dbReference>
<dbReference type="CDD" id="cd11614">
    <property type="entry name" value="SAF_CpaB_FlgA_like"/>
    <property type="match status" value="1"/>
</dbReference>
<evidence type="ECO:0000313" key="3">
    <source>
        <dbReference type="EMBL" id="MCD5315653.1"/>
    </source>
</evidence>
<keyword evidence="4" id="KW-1185">Reference proteome</keyword>
<sequence length="437" mass="45168">MPADAPDREELLSGGWVPGRFGPPASAVGSTGVVAGGDARRTGRRARRPVESASDAPQAFSLGTLLSGPASDAPVDQGDQAAEPDPARAAGTFASESTGTSSSSSAGAFIPEPTAESASRRADPIEPNPTPLEWFPPHRTAPAPGAFPAHPIATLPEPEIPLFEPNFKPQKEFSTSHDGLPHWNPPPSSSPPGRRSENTFLGKAFRRIEGSDALRQYRELRHPPRLGSGRSRTTRLTIARHRTKLTVGVLLFAIWFTVRAAGPAPPELVTVLVAAQDLPAGHRLTSEDLRTVEQNGPGQSLPGLDSVVGRVLATPVREGEPITDTRVLGPGILRGLPAESVAVPIRLSDPAGAALVRPGDRVNVLASTAASWSAEAGGGSSSLSPSSTEQAARNALVLSVYSGEEHGGVLVLAVPASEVSGLVGATTGAQVSVVVLP</sequence>
<dbReference type="Proteomes" id="UP001138997">
    <property type="component" value="Unassembled WGS sequence"/>
</dbReference>
<dbReference type="InterPro" id="IPR013974">
    <property type="entry name" value="SAF"/>
</dbReference>
<dbReference type="RefSeq" id="WP_231448469.1">
    <property type="nucleotide sequence ID" value="NZ_JAJOMB010000023.1"/>
</dbReference>
<feature type="compositionally biased region" description="Basic and acidic residues" evidence="1">
    <location>
        <begin position="1"/>
        <end position="11"/>
    </location>
</feature>
<comment type="caution">
    <text evidence="3">The sequence shown here is derived from an EMBL/GenBank/DDBJ whole genome shotgun (WGS) entry which is preliminary data.</text>
</comment>
<feature type="region of interest" description="Disordered" evidence="1">
    <location>
        <begin position="1"/>
        <end position="132"/>
    </location>
</feature>
<dbReference type="InterPro" id="IPR036732">
    <property type="entry name" value="AFP_Neu5c_C_sf"/>
</dbReference>
<feature type="region of interest" description="Disordered" evidence="1">
    <location>
        <begin position="171"/>
        <end position="198"/>
    </location>
</feature>
<dbReference type="InterPro" id="IPR006190">
    <property type="entry name" value="SAF_AFP_Neu5Ac"/>
</dbReference>
<dbReference type="EMBL" id="JAJOMB010000023">
    <property type="protein sequence ID" value="MCD5315653.1"/>
    <property type="molecule type" value="Genomic_DNA"/>
</dbReference>
<accession>A0A9X1NK64</accession>
<dbReference type="AlphaFoldDB" id="A0A9X1NK64"/>
<evidence type="ECO:0000259" key="2">
    <source>
        <dbReference type="PROSITE" id="PS50844"/>
    </source>
</evidence>
<organism evidence="3 4">
    <name type="scientific">Kineosporia babensis</name>
    <dbReference type="NCBI Taxonomy" id="499548"/>
    <lineage>
        <taxon>Bacteria</taxon>
        <taxon>Bacillati</taxon>
        <taxon>Actinomycetota</taxon>
        <taxon>Actinomycetes</taxon>
        <taxon>Kineosporiales</taxon>
        <taxon>Kineosporiaceae</taxon>
        <taxon>Kineosporia</taxon>
    </lineage>
</organism>
<name>A0A9X1NK64_9ACTN</name>
<feature type="domain" description="AFP-like" evidence="2">
    <location>
        <begin position="271"/>
        <end position="330"/>
    </location>
</feature>
<feature type="compositionally biased region" description="Low complexity" evidence="1">
    <location>
        <begin position="25"/>
        <end position="37"/>
    </location>
</feature>
<evidence type="ECO:0000256" key="1">
    <source>
        <dbReference type="SAM" id="MobiDB-lite"/>
    </source>
</evidence>